<dbReference type="PANTHER" id="PTHR43877">
    <property type="entry name" value="AMINOALKYLPHOSPHONATE N-ACETYLTRANSFERASE-RELATED-RELATED"/>
    <property type="match status" value="1"/>
</dbReference>
<dbReference type="Proteomes" id="UP000002168">
    <property type="component" value="Chromosome"/>
</dbReference>
<dbReference type="HOGENOM" id="CLU_1473543_0_0_6"/>
<evidence type="ECO:0000256" key="1">
    <source>
        <dbReference type="ARBA" id="ARBA00022679"/>
    </source>
</evidence>
<dbReference type="KEGG" id="swd:Swoo_1053"/>
<evidence type="ECO:0000313" key="5">
    <source>
        <dbReference type="Proteomes" id="UP000002168"/>
    </source>
</evidence>
<protein>
    <submittedName>
        <fullName evidence="4">GCN5-related N-acetyltransferase</fullName>
    </submittedName>
</protein>
<reference evidence="4 5" key="1">
    <citation type="submission" date="2008-02" db="EMBL/GenBank/DDBJ databases">
        <title>Complete sequence of Shewanella woodyi ATCC 51908.</title>
        <authorList>
            <consortium name="US DOE Joint Genome Institute"/>
            <person name="Copeland A."/>
            <person name="Lucas S."/>
            <person name="Lapidus A."/>
            <person name="Glavina del Rio T."/>
            <person name="Dalin E."/>
            <person name="Tice H."/>
            <person name="Bruce D."/>
            <person name="Goodwin L."/>
            <person name="Pitluck S."/>
            <person name="Sims D."/>
            <person name="Brettin T."/>
            <person name="Detter J.C."/>
            <person name="Han C."/>
            <person name="Kuske C.R."/>
            <person name="Schmutz J."/>
            <person name="Larimer F."/>
            <person name="Land M."/>
            <person name="Hauser L."/>
            <person name="Kyrpides N."/>
            <person name="Lykidis A."/>
            <person name="Zhao J.-S."/>
            <person name="Richardson P."/>
        </authorList>
    </citation>
    <scope>NUCLEOTIDE SEQUENCE [LARGE SCALE GENOMIC DNA]</scope>
    <source>
        <strain evidence="5">ATCC 51908 / MS32</strain>
    </source>
</reference>
<dbReference type="GO" id="GO:0016747">
    <property type="term" value="F:acyltransferase activity, transferring groups other than amino-acyl groups"/>
    <property type="evidence" value="ECO:0007669"/>
    <property type="project" value="InterPro"/>
</dbReference>
<dbReference type="Gene3D" id="3.40.630.30">
    <property type="match status" value="1"/>
</dbReference>
<evidence type="ECO:0000256" key="2">
    <source>
        <dbReference type="ARBA" id="ARBA00023315"/>
    </source>
</evidence>
<dbReference type="Pfam" id="PF00583">
    <property type="entry name" value="Acetyltransf_1"/>
    <property type="match status" value="1"/>
</dbReference>
<dbReference type="SUPFAM" id="SSF55729">
    <property type="entry name" value="Acyl-CoA N-acyltransferases (Nat)"/>
    <property type="match status" value="1"/>
</dbReference>
<dbReference type="CDD" id="cd04301">
    <property type="entry name" value="NAT_SF"/>
    <property type="match status" value="1"/>
</dbReference>
<dbReference type="InterPro" id="IPR000182">
    <property type="entry name" value="GNAT_dom"/>
</dbReference>
<dbReference type="InterPro" id="IPR050832">
    <property type="entry name" value="Bact_Acetyltransf"/>
</dbReference>
<feature type="domain" description="N-acetyltransferase" evidence="3">
    <location>
        <begin position="10"/>
        <end position="187"/>
    </location>
</feature>
<evidence type="ECO:0000259" key="3">
    <source>
        <dbReference type="PROSITE" id="PS51186"/>
    </source>
</evidence>
<name>B1KGL8_SHEWM</name>
<keyword evidence="5" id="KW-1185">Reference proteome</keyword>
<keyword evidence="2" id="KW-0012">Acyltransferase</keyword>
<proteinExistence type="predicted"/>
<keyword evidence="1 4" id="KW-0808">Transferase</keyword>
<gene>
    <name evidence="4" type="ordered locus">Swoo_1053</name>
</gene>
<evidence type="ECO:0000313" key="4">
    <source>
        <dbReference type="EMBL" id="ACA85346.1"/>
    </source>
</evidence>
<accession>B1KGL8</accession>
<dbReference type="eggNOG" id="COG1670">
    <property type="taxonomic scope" value="Bacteria"/>
</dbReference>
<sequence length="188" mass="21796">MEQVQVRKGFEISLLNEQSLEAFFNYLDEQLSESGQGEVPLFQPLSRSHTGMTDEMKLRFSQGLVTQYKEPGWRQIWVAKDCDGNIRGHIDLRGHPEDHTQHRALLGMGVHTQARRTGLGKRFIRTVEQWAIDESELVWLDLWVLSNNKPAIGLYESTGFKKLGEVEDMFRIDNESHHFTRMAKRLRG</sequence>
<dbReference type="EMBL" id="CP000961">
    <property type="protein sequence ID" value="ACA85346.1"/>
    <property type="molecule type" value="Genomic_DNA"/>
</dbReference>
<dbReference type="AlphaFoldDB" id="B1KGL8"/>
<dbReference type="PROSITE" id="PS51186">
    <property type="entry name" value="GNAT"/>
    <property type="match status" value="1"/>
</dbReference>
<dbReference type="RefSeq" id="WP_012323692.1">
    <property type="nucleotide sequence ID" value="NC_010506.1"/>
</dbReference>
<dbReference type="STRING" id="392500.Swoo_1053"/>
<dbReference type="InterPro" id="IPR016181">
    <property type="entry name" value="Acyl_CoA_acyltransferase"/>
</dbReference>
<organism evidence="4 5">
    <name type="scientific">Shewanella woodyi (strain ATCC 51908 / MS32)</name>
    <dbReference type="NCBI Taxonomy" id="392500"/>
    <lineage>
        <taxon>Bacteria</taxon>
        <taxon>Pseudomonadati</taxon>
        <taxon>Pseudomonadota</taxon>
        <taxon>Gammaproteobacteria</taxon>
        <taxon>Alteromonadales</taxon>
        <taxon>Shewanellaceae</taxon>
        <taxon>Shewanella</taxon>
    </lineage>
</organism>